<feature type="coiled-coil region" evidence="1">
    <location>
        <begin position="502"/>
        <end position="571"/>
    </location>
</feature>
<reference evidence="4 5" key="1">
    <citation type="journal article" date="2021" name="Commun. Biol.">
        <title>The genome of Shorea leprosula (Dipterocarpaceae) highlights the ecological relevance of drought in aseasonal tropical rainforests.</title>
        <authorList>
            <person name="Ng K.K.S."/>
            <person name="Kobayashi M.J."/>
            <person name="Fawcett J.A."/>
            <person name="Hatakeyama M."/>
            <person name="Paape T."/>
            <person name="Ng C.H."/>
            <person name="Ang C.C."/>
            <person name="Tnah L.H."/>
            <person name="Lee C.T."/>
            <person name="Nishiyama T."/>
            <person name="Sese J."/>
            <person name="O'Brien M.J."/>
            <person name="Copetti D."/>
            <person name="Mohd Noor M.I."/>
            <person name="Ong R.C."/>
            <person name="Putra M."/>
            <person name="Sireger I.Z."/>
            <person name="Indrioko S."/>
            <person name="Kosugi Y."/>
            <person name="Izuno A."/>
            <person name="Isagi Y."/>
            <person name="Lee S.L."/>
            <person name="Shimizu K.K."/>
        </authorList>
    </citation>
    <scope>NUCLEOTIDE SEQUENCE [LARGE SCALE GENOMIC DNA]</scope>
    <source>
        <strain evidence="4">214</strain>
    </source>
</reference>
<feature type="region of interest" description="Disordered" evidence="2">
    <location>
        <begin position="1"/>
        <end position="69"/>
    </location>
</feature>
<evidence type="ECO:0000313" key="5">
    <source>
        <dbReference type="Proteomes" id="UP001054252"/>
    </source>
</evidence>
<dbReference type="Pfam" id="PF04195">
    <property type="entry name" value="Transposase_28"/>
    <property type="match status" value="1"/>
</dbReference>
<accession>A0AAV5ITR2</accession>
<feature type="compositionally biased region" description="Gly residues" evidence="2">
    <location>
        <begin position="34"/>
        <end position="63"/>
    </location>
</feature>
<keyword evidence="5" id="KW-1185">Reference proteome</keyword>
<protein>
    <recommendedName>
        <fullName evidence="3">Transposase (putative) gypsy type domain-containing protein</fullName>
    </recommendedName>
</protein>
<comment type="caution">
    <text evidence="4">The sequence shown here is derived from an EMBL/GenBank/DDBJ whole genome shotgun (WGS) entry which is preliminary data.</text>
</comment>
<proteinExistence type="predicted"/>
<feature type="compositionally biased region" description="Low complexity" evidence="2">
    <location>
        <begin position="21"/>
        <end position="33"/>
    </location>
</feature>
<feature type="domain" description="Transposase (putative) gypsy type" evidence="3">
    <location>
        <begin position="141"/>
        <end position="206"/>
    </location>
</feature>
<name>A0AAV5ITR2_9ROSI</name>
<sequence length="679" mass="75394">MSSEETLSVGGGEVARDVTLSSISTSSSSSKSSGGSGGRTSVSGGDGGQGGRTSVSGGDGGQEGSLVPTNILEVGNNRGKCYDERDEVVGEVVGYESCCRCRGELAHLVENYNIPPYVLVRPAGGEERACSAPKDHWMPVYTHYLAAGLRFPIPELLVALLKEYGLGLTQLVFNGVRLVVGFLVYCQLRVVRIPTVDLFKYFFIIKGGSGREKGWFYFTPRVVGGRSRSLFTAGPTSIKGWKEKFFFVDDTEWVRGDGEVEELSRWKGKKRNPNQYRLEEVEKDEVKRLERGGGELTNIMYLTSPEVVESSGIYGRSSLSREEMNRLRSGSRPVRLPEKRPRAPTSGAQEERVGSSRPYLGSGSVAEVGPSSEPRRGATKEIVTRKRSRVEEVQPLQIEAPVKFLPQPPPVQIDPSLRETEVVVPGRGKSSIPYPRQVASFYESRKTAAKRFISFHFPEVDLQRAKDELATNGGSGVVRQALETVNLVNAMAVEFFDYLQERIALVKKNEELSRQKKEAEKNFGELTSELERVKEELANSKRVAELEEQKRKKCEEALERREIELAEVKKSAELSVHNSVDKHVSDFVKSDTFIEVVDLYRLPTLVMAFANCRKKVKAQNPEVDVTSITFGPEEAGVEENGDSKTVEFRPEVKLTWERDEAGKTVLPPTLDFEFVAVDE</sequence>
<dbReference type="InterPro" id="IPR007321">
    <property type="entry name" value="Transposase_28"/>
</dbReference>
<evidence type="ECO:0000313" key="4">
    <source>
        <dbReference type="EMBL" id="GKV05237.1"/>
    </source>
</evidence>
<dbReference type="AlphaFoldDB" id="A0AAV5ITR2"/>
<dbReference type="EMBL" id="BPVZ01000023">
    <property type="protein sequence ID" value="GKV05237.1"/>
    <property type="molecule type" value="Genomic_DNA"/>
</dbReference>
<dbReference type="Proteomes" id="UP001054252">
    <property type="component" value="Unassembled WGS sequence"/>
</dbReference>
<feature type="region of interest" description="Disordered" evidence="2">
    <location>
        <begin position="319"/>
        <end position="380"/>
    </location>
</feature>
<gene>
    <name evidence="4" type="ORF">SLEP1_g17271</name>
</gene>
<dbReference type="PANTHER" id="PTHR31099">
    <property type="entry name" value="OS06G0165300 PROTEIN"/>
    <property type="match status" value="1"/>
</dbReference>
<keyword evidence="1" id="KW-0175">Coiled coil</keyword>
<dbReference type="PANTHER" id="PTHR31099:SF28">
    <property type="entry name" value="F5J5.12"/>
    <property type="match status" value="1"/>
</dbReference>
<evidence type="ECO:0000256" key="2">
    <source>
        <dbReference type="SAM" id="MobiDB-lite"/>
    </source>
</evidence>
<evidence type="ECO:0000259" key="3">
    <source>
        <dbReference type="Pfam" id="PF04195"/>
    </source>
</evidence>
<evidence type="ECO:0000256" key="1">
    <source>
        <dbReference type="SAM" id="Coils"/>
    </source>
</evidence>
<organism evidence="4 5">
    <name type="scientific">Rubroshorea leprosula</name>
    <dbReference type="NCBI Taxonomy" id="152421"/>
    <lineage>
        <taxon>Eukaryota</taxon>
        <taxon>Viridiplantae</taxon>
        <taxon>Streptophyta</taxon>
        <taxon>Embryophyta</taxon>
        <taxon>Tracheophyta</taxon>
        <taxon>Spermatophyta</taxon>
        <taxon>Magnoliopsida</taxon>
        <taxon>eudicotyledons</taxon>
        <taxon>Gunneridae</taxon>
        <taxon>Pentapetalae</taxon>
        <taxon>rosids</taxon>
        <taxon>malvids</taxon>
        <taxon>Malvales</taxon>
        <taxon>Dipterocarpaceae</taxon>
        <taxon>Rubroshorea</taxon>
    </lineage>
</organism>